<dbReference type="SUPFAM" id="SSF50475">
    <property type="entry name" value="FMN-binding split barrel"/>
    <property type="match status" value="1"/>
</dbReference>
<organism evidence="1 2">
    <name type="scientific">Nocardioides baculatus</name>
    <dbReference type="NCBI Taxonomy" id="2801337"/>
    <lineage>
        <taxon>Bacteria</taxon>
        <taxon>Bacillati</taxon>
        <taxon>Actinomycetota</taxon>
        <taxon>Actinomycetes</taxon>
        <taxon>Propionibacteriales</taxon>
        <taxon>Nocardioidaceae</taxon>
        <taxon>Nocardioides</taxon>
    </lineage>
</organism>
<name>A0ABS1LCV1_9ACTN</name>
<gene>
    <name evidence="1" type="ORF">JI751_17315</name>
</gene>
<evidence type="ECO:0000313" key="2">
    <source>
        <dbReference type="Proteomes" id="UP000636918"/>
    </source>
</evidence>
<protein>
    <submittedName>
        <fullName evidence="1">Pyridoxamine 5'-phosphate oxidase family protein</fullName>
    </submittedName>
</protein>
<accession>A0ABS1LCV1</accession>
<dbReference type="RefSeq" id="WP_201939300.1">
    <property type="nucleotide sequence ID" value="NZ_JAERSG010000005.1"/>
</dbReference>
<evidence type="ECO:0000313" key="1">
    <source>
        <dbReference type="EMBL" id="MBL0749382.1"/>
    </source>
</evidence>
<dbReference type="Proteomes" id="UP000636918">
    <property type="component" value="Unassembled WGS sequence"/>
</dbReference>
<dbReference type="Pfam" id="PF12900">
    <property type="entry name" value="Pyridox_ox_2"/>
    <property type="match status" value="1"/>
</dbReference>
<sequence>MPMSHDLSRDDCSRLLRAGVAGRVALATPDGPHIVPVNYALDIDDMDGGQESVLVRTTAYSLIGTYGRDAQLCFEVDQFDHELKRGWSVVVRGRASFVDDHEDLARIARSWQPRPWAEGQRNLVVRIPCTEVTGRQLGGGWDPWEHLPVRRFA</sequence>
<reference evidence="1 2" key="1">
    <citation type="submission" date="2021-01" db="EMBL/GenBank/DDBJ databases">
        <title>Genome seq and assembly of Nocardiodes sp. G10.</title>
        <authorList>
            <person name="Chhetri G."/>
        </authorList>
    </citation>
    <scope>NUCLEOTIDE SEQUENCE [LARGE SCALE GENOMIC DNA]</scope>
    <source>
        <strain evidence="1 2">G10</strain>
    </source>
</reference>
<dbReference type="Gene3D" id="2.30.110.10">
    <property type="entry name" value="Electron Transport, Fmn-binding Protein, Chain A"/>
    <property type="match status" value="1"/>
</dbReference>
<dbReference type="InterPro" id="IPR024747">
    <property type="entry name" value="Pyridox_Oxase-rel"/>
</dbReference>
<keyword evidence="2" id="KW-1185">Reference proteome</keyword>
<dbReference type="EMBL" id="JAERSG010000005">
    <property type="protein sequence ID" value="MBL0749382.1"/>
    <property type="molecule type" value="Genomic_DNA"/>
</dbReference>
<proteinExistence type="predicted"/>
<comment type="caution">
    <text evidence="1">The sequence shown here is derived from an EMBL/GenBank/DDBJ whole genome shotgun (WGS) entry which is preliminary data.</text>
</comment>
<dbReference type="InterPro" id="IPR012349">
    <property type="entry name" value="Split_barrel_FMN-bd"/>
</dbReference>